<feature type="compositionally biased region" description="Basic and acidic residues" evidence="1">
    <location>
        <begin position="148"/>
        <end position="161"/>
    </location>
</feature>
<reference evidence="2 3" key="1">
    <citation type="submission" date="2022-01" db="EMBL/GenBank/DDBJ databases">
        <title>A chromosomal length assembly of Cordylochernes scorpioides.</title>
        <authorList>
            <person name="Zeh D."/>
            <person name="Zeh J."/>
        </authorList>
    </citation>
    <scope>NUCLEOTIDE SEQUENCE [LARGE SCALE GENOMIC DNA]</scope>
    <source>
        <strain evidence="2">IN4F17</strain>
        <tissue evidence="2">Whole Body</tissue>
    </source>
</reference>
<sequence>MYIVFSDESHFLLCPDDLRKRVWRCPGQRVDPGLTFEHHTGPQQGAMVWGVILFDSRTPLVVIPGTLTAQRYVDDILRPVLLLFLTSPRAYFSYGYIRHIVFNHAELFRGKQELTAPCLQGSPSAPGKLHHPPLLMSQQQQNSSFADGDVREGERPRPIRD</sequence>
<dbReference type="Proteomes" id="UP001235939">
    <property type="component" value="Chromosome 19"/>
</dbReference>
<organism evidence="2 3">
    <name type="scientific">Cordylochernes scorpioides</name>
    <dbReference type="NCBI Taxonomy" id="51811"/>
    <lineage>
        <taxon>Eukaryota</taxon>
        <taxon>Metazoa</taxon>
        <taxon>Ecdysozoa</taxon>
        <taxon>Arthropoda</taxon>
        <taxon>Chelicerata</taxon>
        <taxon>Arachnida</taxon>
        <taxon>Pseudoscorpiones</taxon>
        <taxon>Cheliferoidea</taxon>
        <taxon>Chernetidae</taxon>
        <taxon>Cordylochernes</taxon>
    </lineage>
</organism>
<dbReference type="Gene3D" id="3.30.420.10">
    <property type="entry name" value="Ribonuclease H-like superfamily/Ribonuclease H"/>
    <property type="match status" value="1"/>
</dbReference>
<name>A0ABY6LJE7_9ARAC</name>
<dbReference type="InterPro" id="IPR036397">
    <property type="entry name" value="RNaseH_sf"/>
</dbReference>
<dbReference type="EMBL" id="CP092881">
    <property type="protein sequence ID" value="UYV80542.1"/>
    <property type="molecule type" value="Genomic_DNA"/>
</dbReference>
<evidence type="ECO:0000256" key="1">
    <source>
        <dbReference type="SAM" id="MobiDB-lite"/>
    </source>
</evidence>
<evidence type="ECO:0008006" key="4">
    <source>
        <dbReference type="Google" id="ProtNLM"/>
    </source>
</evidence>
<proteinExistence type="predicted"/>
<keyword evidence="3" id="KW-1185">Reference proteome</keyword>
<feature type="region of interest" description="Disordered" evidence="1">
    <location>
        <begin position="119"/>
        <end position="161"/>
    </location>
</feature>
<evidence type="ECO:0000313" key="3">
    <source>
        <dbReference type="Proteomes" id="UP001235939"/>
    </source>
</evidence>
<feature type="compositionally biased region" description="Polar residues" evidence="1">
    <location>
        <begin position="136"/>
        <end position="145"/>
    </location>
</feature>
<protein>
    <recommendedName>
        <fullName evidence="4">Transposase</fullName>
    </recommendedName>
</protein>
<accession>A0ABY6LJE7</accession>
<evidence type="ECO:0000313" key="2">
    <source>
        <dbReference type="EMBL" id="UYV80542.1"/>
    </source>
</evidence>
<gene>
    <name evidence="2" type="ORF">LAZ67_19000522</name>
</gene>